<evidence type="ECO:0000313" key="1">
    <source>
        <dbReference type="EMBL" id="MDL5032682.1"/>
    </source>
</evidence>
<reference evidence="1 2" key="1">
    <citation type="submission" date="2023-06" db="EMBL/GenBank/DDBJ databases">
        <title>Pelomonas sp. APW6 16S ribosomal RNA gene genome sequencing and assembly.</title>
        <authorList>
            <person name="Woo H."/>
        </authorList>
    </citation>
    <scope>NUCLEOTIDE SEQUENCE [LARGE SCALE GENOMIC DNA]</scope>
    <source>
        <strain evidence="1 2">APW6</strain>
    </source>
</reference>
<dbReference type="RefSeq" id="WP_285982768.1">
    <property type="nucleotide sequence ID" value="NZ_JASVDS010000003.1"/>
</dbReference>
<dbReference type="EMBL" id="JASVDS010000003">
    <property type="protein sequence ID" value="MDL5032682.1"/>
    <property type="molecule type" value="Genomic_DNA"/>
</dbReference>
<name>A0ABT7LK91_9BURK</name>
<gene>
    <name evidence="1" type="ORF">QRD43_12275</name>
</gene>
<proteinExistence type="predicted"/>
<keyword evidence="2" id="KW-1185">Reference proteome</keyword>
<dbReference type="Proteomes" id="UP001238603">
    <property type="component" value="Unassembled WGS sequence"/>
</dbReference>
<evidence type="ECO:0000313" key="2">
    <source>
        <dbReference type="Proteomes" id="UP001238603"/>
    </source>
</evidence>
<organism evidence="1 2">
    <name type="scientific">Roseateles subflavus</name>
    <dbReference type="NCBI Taxonomy" id="3053353"/>
    <lineage>
        <taxon>Bacteria</taxon>
        <taxon>Pseudomonadati</taxon>
        <taxon>Pseudomonadota</taxon>
        <taxon>Betaproteobacteria</taxon>
        <taxon>Burkholderiales</taxon>
        <taxon>Sphaerotilaceae</taxon>
        <taxon>Roseateles</taxon>
    </lineage>
</organism>
<evidence type="ECO:0008006" key="3">
    <source>
        <dbReference type="Google" id="ProtNLM"/>
    </source>
</evidence>
<sequence length="222" mass="23449">MNTRPLSRGTRPHPSARPQRGASMLFALIALVVLTLGGVALVRSIDTGLLTLGNLGFRRDALSMTSVATEDAITWLMARAPAELRSDSEDNGYYATAVANLAPMDTTTSDAHPVSLVNWKDDECGKASVSATRLCLTPVTKKVGDATVSYVVTRLCNVTGAGGSSRPCVVPLRASSALSMDRGVYGSLGKIDVPTAATFYRVIARVEGTRGSVAYTETLVHF</sequence>
<accession>A0ABT7LK91</accession>
<protein>
    <recommendedName>
        <fullName evidence="3">Pilus assembly protein PilX</fullName>
    </recommendedName>
</protein>
<comment type="caution">
    <text evidence="1">The sequence shown here is derived from an EMBL/GenBank/DDBJ whole genome shotgun (WGS) entry which is preliminary data.</text>
</comment>